<evidence type="ECO:0000313" key="1">
    <source>
        <dbReference type="EMBL" id="CAG8853628.1"/>
    </source>
</evidence>
<name>A0ABN7XED3_GIGMA</name>
<proteinExistence type="predicted"/>
<comment type="caution">
    <text evidence="1">The sequence shown here is derived from an EMBL/GenBank/DDBJ whole genome shotgun (WGS) entry which is preliminary data.</text>
</comment>
<dbReference type="PANTHER" id="PTHR35385">
    <property type="entry name" value="PROTEIN B, PUTATIVE-RELATED-RELATED"/>
    <property type="match status" value="1"/>
</dbReference>
<organism evidence="1 2">
    <name type="scientific">Gigaspora margarita</name>
    <dbReference type="NCBI Taxonomy" id="4874"/>
    <lineage>
        <taxon>Eukaryota</taxon>
        <taxon>Fungi</taxon>
        <taxon>Fungi incertae sedis</taxon>
        <taxon>Mucoromycota</taxon>
        <taxon>Glomeromycotina</taxon>
        <taxon>Glomeromycetes</taxon>
        <taxon>Diversisporales</taxon>
        <taxon>Gigasporaceae</taxon>
        <taxon>Gigaspora</taxon>
    </lineage>
</organism>
<sequence>PASAYHTYLEEIQLKYKNDDEILADRVICSHKYDIYYLYEKFLNISVASLDILNILLTIILTNTPVGGLPLATILTLNETTQTFTKALGALKNMLALDAFGEHGPTIRPQVIMTNDCSAKKN</sequence>
<evidence type="ECO:0000313" key="2">
    <source>
        <dbReference type="Proteomes" id="UP000789901"/>
    </source>
</evidence>
<feature type="non-terminal residue" evidence="1">
    <location>
        <position position="122"/>
    </location>
</feature>
<dbReference type="PANTHER" id="PTHR35385:SF2">
    <property type="entry name" value="PROTEIN B, PUTATIVE-RELATED"/>
    <property type="match status" value="1"/>
</dbReference>
<accession>A0ABN7XED3</accession>
<feature type="non-terminal residue" evidence="1">
    <location>
        <position position="1"/>
    </location>
</feature>
<keyword evidence="2" id="KW-1185">Reference proteome</keyword>
<gene>
    <name evidence="1" type="ORF">GMARGA_LOCUS42449</name>
</gene>
<dbReference type="EMBL" id="CAJVQB010127006">
    <property type="protein sequence ID" value="CAG8853628.1"/>
    <property type="molecule type" value="Genomic_DNA"/>
</dbReference>
<protein>
    <submittedName>
        <fullName evidence="1">4202_t:CDS:1</fullName>
    </submittedName>
</protein>
<reference evidence="1 2" key="1">
    <citation type="submission" date="2021-06" db="EMBL/GenBank/DDBJ databases">
        <authorList>
            <person name="Kallberg Y."/>
            <person name="Tangrot J."/>
            <person name="Rosling A."/>
        </authorList>
    </citation>
    <scope>NUCLEOTIDE SEQUENCE [LARGE SCALE GENOMIC DNA]</scope>
    <source>
        <strain evidence="1 2">120-4 pot B 10/14</strain>
    </source>
</reference>
<dbReference type="Proteomes" id="UP000789901">
    <property type="component" value="Unassembled WGS sequence"/>
</dbReference>